<keyword evidence="3" id="KW-1185">Reference proteome</keyword>
<protein>
    <submittedName>
        <fullName evidence="2">Phosphohistidine phosphatase SixA</fullName>
    </submittedName>
</protein>
<proteinExistence type="predicted"/>
<dbReference type="SMART" id="SM00855">
    <property type="entry name" value="PGAM"/>
    <property type="match status" value="1"/>
</dbReference>
<dbReference type="Proteomes" id="UP000219331">
    <property type="component" value="Unassembled WGS sequence"/>
</dbReference>
<dbReference type="Pfam" id="PF00300">
    <property type="entry name" value="His_Phos_1"/>
    <property type="match status" value="1"/>
</dbReference>
<evidence type="ECO:0000256" key="1">
    <source>
        <dbReference type="SAM" id="SignalP"/>
    </source>
</evidence>
<dbReference type="Gene3D" id="3.40.50.1240">
    <property type="entry name" value="Phosphoglycerate mutase-like"/>
    <property type="match status" value="1"/>
</dbReference>
<dbReference type="SUPFAM" id="SSF53254">
    <property type="entry name" value="Phosphoglycerate mutase-like"/>
    <property type="match status" value="1"/>
</dbReference>
<evidence type="ECO:0000313" key="3">
    <source>
        <dbReference type="Proteomes" id="UP000219331"/>
    </source>
</evidence>
<dbReference type="AlphaFoldDB" id="A0A285S156"/>
<dbReference type="RefSeq" id="WP_097174486.1">
    <property type="nucleotide sequence ID" value="NZ_OBML01000003.1"/>
</dbReference>
<dbReference type="CDD" id="cd07067">
    <property type="entry name" value="HP_PGM_like"/>
    <property type="match status" value="1"/>
</dbReference>
<dbReference type="OrthoDB" id="2237472at2"/>
<evidence type="ECO:0000313" key="2">
    <source>
        <dbReference type="EMBL" id="SOC00630.1"/>
    </source>
</evidence>
<feature type="signal peptide" evidence="1">
    <location>
        <begin position="1"/>
        <end position="36"/>
    </location>
</feature>
<feature type="chain" id="PRO_5013171236" evidence="1">
    <location>
        <begin position="37"/>
        <end position="212"/>
    </location>
</feature>
<keyword evidence="1" id="KW-0732">Signal</keyword>
<dbReference type="STRING" id="538381.GCA_001696535_04429"/>
<dbReference type="InterPro" id="IPR013078">
    <property type="entry name" value="His_Pase_superF_clade-1"/>
</dbReference>
<reference evidence="2 3" key="1">
    <citation type="submission" date="2017-08" db="EMBL/GenBank/DDBJ databases">
        <authorList>
            <person name="de Groot N.N."/>
        </authorList>
    </citation>
    <scope>NUCLEOTIDE SEQUENCE [LARGE SCALE GENOMIC DNA]</scope>
    <source>
        <strain evidence="2 3">USBA 352</strain>
    </source>
</reference>
<dbReference type="EMBL" id="OBML01000003">
    <property type="protein sequence ID" value="SOC00630.1"/>
    <property type="molecule type" value="Genomic_DNA"/>
</dbReference>
<organism evidence="2 3">
    <name type="scientific">Stappia indica</name>
    <dbReference type="NCBI Taxonomy" id="538381"/>
    <lineage>
        <taxon>Bacteria</taxon>
        <taxon>Pseudomonadati</taxon>
        <taxon>Pseudomonadota</taxon>
        <taxon>Alphaproteobacteria</taxon>
        <taxon>Hyphomicrobiales</taxon>
        <taxon>Stappiaceae</taxon>
        <taxon>Stappia</taxon>
    </lineage>
</organism>
<name>A0A285S156_9HYPH</name>
<sequence>MLHLFPFATFRATGLRRRLVLALLALLALTGPAIEAARASGEAEAWAALSSNRGAIAVMRHARAPGTGDPAGFRLGDCSTQRNLDDRGRAQAQAIGDAFRERGIAVDQVLTSQWCRARETAALLGLGEVQEMPDLNSFFADRREAESQTQRLAAAIRGLPDGTVAVLVTHQVNITALTSVYPSSGEIIVGRPEGEMFTVIGHIALPAPGGGS</sequence>
<dbReference type="InterPro" id="IPR029033">
    <property type="entry name" value="His_PPase_superfam"/>
</dbReference>
<gene>
    <name evidence="2" type="ORF">SAMN05421512_103318</name>
</gene>
<accession>A0A285S156</accession>